<evidence type="ECO:0000256" key="2">
    <source>
        <dbReference type="ARBA" id="ARBA00023055"/>
    </source>
</evidence>
<keyword evidence="3" id="KW-0446">Lipid-binding</keyword>
<evidence type="ECO:0000256" key="1">
    <source>
        <dbReference type="ARBA" id="ARBA00022448"/>
    </source>
</evidence>
<dbReference type="InterPro" id="IPR023393">
    <property type="entry name" value="START-like_dom_sf"/>
</dbReference>
<keyword evidence="6" id="KW-1185">Reference proteome</keyword>
<gene>
    <name evidence="5" type="primary">STARD6</name>
</gene>
<keyword evidence="2" id="KW-0445">Lipid transport</keyword>
<dbReference type="GO" id="GO:0006869">
    <property type="term" value="P:lipid transport"/>
    <property type="evidence" value="ECO:0007669"/>
    <property type="project" value="UniProtKB-KW"/>
</dbReference>
<proteinExistence type="predicted"/>
<evidence type="ECO:0000256" key="3">
    <source>
        <dbReference type="ARBA" id="ARBA00023121"/>
    </source>
</evidence>
<dbReference type="STRING" id="379532.ENSPCOP00000006231"/>
<keyword evidence="1" id="KW-0813">Transport</keyword>
<dbReference type="GO" id="GO:0008289">
    <property type="term" value="F:lipid binding"/>
    <property type="evidence" value="ECO:0007669"/>
    <property type="project" value="UniProtKB-KW"/>
</dbReference>
<reference evidence="5" key="2">
    <citation type="submission" date="2025-09" db="UniProtKB">
        <authorList>
            <consortium name="Ensembl"/>
        </authorList>
    </citation>
    <scope>IDENTIFICATION</scope>
</reference>
<keyword evidence="4" id="KW-1133">Transmembrane helix</keyword>
<dbReference type="InterPro" id="IPR043556">
    <property type="entry name" value="StARD5/6"/>
</dbReference>
<dbReference type="PANTHER" id="PTHR46374:SF2">
    <property type="entry name" value="STAR-RELATED LIPID TRANSFER PROTEIN 6"/>
    <property type="match status" value="1"/>
</dbReference>
<reference evidence="5" key="1">
    <citation type="submission" date="2025-08" db="UniProtKB">
        <authorList>
            <consortium name="Ensembl"/>
        </authorList>
    </citation>
    <scope>IDENTIFICATION</scope>
</reference>
<evidence type="ECO:0000313" key="5">
    <source>
        <dbReference type="Ensembl" id="ENSPCOP00000006231.1"/>
    </source>
</evidence>
<dbReference type="Proteomes" id="UP000233160">
    <property type="component" value="Unassembled WGS sequence"/>
</dbReference>
<organism evidence="5 6">
    <name type="scientific">Propithecus coquereli</name>
    <name type="common">Coquerel's sifaka</name>
    <name type="synonym">Propithecus verreauxi coquereli</name>
    <dbReference type="NCBI Taxonomy" id="379532"/>
    <lineage>
        <taxon>Eukaryota</taxon>
        <taxon>Metazoa</taxon>
        <taxon>Chordata</taxon>
        <taxon>Craniata</taxon>
        <taxon>Vertebrata</taxon>
        <taxon>Euteleostomi</taxon>
        <taxon>Mammalia</taxon>
        <taxon>Eutheria</taxon>
        <taxon>Euarchontoglires</taxon>
        <taxon>Primates</taxon>
        <taxon>Strepsirrhini</taxon>
        <taxon>Lemuriformes</taxon>
        <taxon>Indriidae</taxon>
        <taxon>Propithecus</taxon>
    </lineage>
</organism>
<keyword evidence="4" id="KW-0812">Transmembrane</keyword>
<name>A0A2K6EWW2_PROCO</name>
<evidence type="ECO:0000313" key="6">
    <source>
        <dbReference type="Proteomes" id="UP000233160"/>
    </source>
</evidence>
<dbReference type="AlphaFoldDB" id="A0A2K6EWW2"/>
<evidence type="ECO:0000256" key="4">
    <source>
        <dbReference type="SAM" id="Phobius"/>
    </source>
</evidence>
<keyword evidence="4" id="KW-0472">Membrane</keyword>
<dbReference type="Ensembl" id="ENSPCOT00000016748.1">
    <property type="protein sequence ID" value="ENSPCOP00000006231.1"/>
    <property type="gene ID" value="ENSPCOG00000014244.1"/>
</dbReference>
<dbReference type="OMA" id="ICGHNHA"/>
<protein>
    <submittedName>
        <fullName evidence="5">StAR related lipid transfer domain containing 6</fullName>
    </submittedName>
</protein>
<sequence>MDYKAIAQETAQEVLGYSQDTSGWKVVKISVRKQVKYILRILLVNYRYRVEAIIPESTANLSDFLYQPGNRITWDRSLKVYKMIQRINSVICCLILDFCFLYLSELSLLKLCYVDTVFYRFKVKHSKLVMFVQTEMRGKLSPSIIEKTMPSNLVSFILNAKDGIKAQKTSSRRGFHPNTLS</sequence>
<dbReference type="SUPFAM" id="SSF55961">
    <property type="entry name" value="Bet v1-like"/>
    <property type="match status" value="1"/>
</dbReference>
<dbReference type="PANTHER" id="PTHR46374">
    <property type="entry name" value="PROTEIN CBG07384"/>
    <property type="match status" value="1"/>
</dbReference>
<feature type="transmembrane region" description="Helical" evidence="4">
    <location>
        <begin position="86"/>
        <end position="103"/>
    </location>
</feature>
<dbReference type="GeneTree" id="ENSGT00940000161788"/>
<accession>A0A2K6EWW2</accession>
<dbReference type="Gene3D" id="3.30.530.20">
    <property type="match status" value="2"/>
</dbReference>